<dbReference type="GO" id="GO:0006099">
    <property type="term" value="P:tricarboxylic acid cycle"/>
    <property type="evidence" value="ECO:0007669"/>
    <property type="project" value="InterPro"/>
</dbReference>
<evidence type="ECO:0000256" key="9">
    <source>
        <dbReference type="ARBA" id="ARBA00048995"/>
    </source>
</evidence>
<dbReference type="PROSITE" id="PS00781">
    <property type="entry name" value="PEPCASE_1"/>
    <property type="match status" value="1"/>
</dbReference>
<dbReference type="InterPro" id="IPR033129">
    <property type="entry name" value="PEPCASE_His_AS"/>
</dbReference>
<reference evidence="13 14" key="2">
    <citation type="submission" date="2015-01" db="EMBL/GenBank/DDBJ databases">
        <title>Complete genome sequence of Pyrinomonas methylaliphatogenes type strain K22T.</title>
        <authorList>
            <person name="Lee K.C.Y."/>
            <person name="Power J.F."/>
            <person name="Dunfield P.F."/>
            <person name="Morgan X.C."/>
            <person name="Huttenhower C."/>
            <person name="Stott M.B."/>
        </authorList>
    </citation>
    <scope>NUCLEOTIDE SEQUENCE [LARGE SCALE GENOMIC DNA]</scope>
    <source>
        <strain evidence="13 14">K22</strain>
    </source>
</reference>
<dbReference type="STRING" id="454194.PYK22_01237"/>
<dbReference type="RefSeq" id="WP_041975619.1">
    <property type="nucleotide sequence ID" value="NZ_CBXV010000004.1"/>
</dbReference>
<dbReference type="GO" id="GO:0006107">
    <property type="term" value="P:oxaloacetate metabolic process"/>
    <property type="evidence" value="ECO:0007669"/>
    <property type="project" value="UniProtKB-UniRule"/>
</dbReference>
<protein>
    <recommendedName>
        <fullName evidence="5 10">Phosphoenolpyruvate carboxylase</fullName>
        <shortName evidence="10">PEPC</shortName>
        <shortName evidence="10">PEPCase</shortName>
        <ecNumber evidence="4 10">4.1.1.31</ecNumber>
    </recommendedName>
</protein>
<accession>A0A0B6WY61</accession>
<dbReference type="PANTHER" id="PTHR30523">
    <property type="entry name" value="PHOSPHOENOLPYRUVATE CARBOXYLASE"/>
    <property type="match status" value="1"/>
</dbReference>
<comment type="cofactor">
    <cofactor evidence="1 10">
        <name>Mg(2+)</name>
        <dbReference type="ChEBI" id="CHEBI:18420"/>
    </cofactor>
</comment>
<keyword evidence="13" id="KW-0670">Pyruvate</keyword>
<evidence type="ECO:0000256" key="3">
    <source>
        <dbReference type="ARBA" id="ARBA00008346"/>
    </source>
</evidence>
<dbReference type="InterPro" id="IPR018129">
    <property type="entry name" value="PEP_COase_Lys_AS"/>
</dbReference>
<evidence type="ECO:0000313" key="14">
    <source>
        <dbReference type="Proteomes" id="UP000031518"/>
    </source>
</evidence>
<comment type="catalytic activity">
    <reaction evidence="9 10">
        <text>oxaloacetate + phosphate = phosphoenolpyruvate + hydrogencarbonate</text>
        <dbReference type="Rhea" id="RHEA:28370"/>
        <dbReference type="ChEBI" id="CHEBI:16452"/>
        <dbReference type="ChEBI" id="CHEBI:17544"/>
        <dbReference type="ChEBI" id="CHEBI:43474"/>
        <dbReference type="ChEBI" id="CHEBI:58702"/>
        <dbReference type="EC" id="4.1.1.31"/>
    </reaction>
</comment>
<dbReference type="GO" id="GO:0005829">
    <property type="term" value="C:cytosol"/>
    <property type="evidence" value="ECO:0007669"/>
    <property type="project" value="TreeGrafter"/>
</dbReference>
<comment type="similarity">
    <text evidence="3 10">Belongs to the PEPCase type 1 family.</text>
</comment>
<dbReference type="EC" id="4.1.1.31" evidence="4 10"/>
<proteinExistence type="inferred from homology"/>
<dbReference type="InterPro" id="IPR022805">
    <property type="entry name" value="PEP_COase_bac/pln-type"/>
</dbReference>
<evidence type="ECO:0000256" key="10">
    <source>
        <dbReference type="HAMAP-Rule" id="MF_00595"/>
    </source>
</evidence>
<dbReference type="AlphaFoldDB" id="A0A0B6WY61"/>
<keyword evidence="8 10" id="KW-0120">Carbon dioxide fixation</keyword>
<evidence type="ECO:0000256" key="4">
    <source>
        <dbReference type="ARBA" id="ARBA00012305"/>
    </source>
</evidence>
<feature type="active site" evidence="10 12">
    <location>
        <position position="631"/>
    </location>
</feature>
<dbReference type="PANTHER" id="PTHR30523:SF6">
    <property type="entry name" value="PHOSPHOENOLPYRUVATE CARBOXYLASE"/>
    <property type="match status" value="1"/>
</dbReference>
<evidence type="ECO:0000256" key="5">
    <source>
        <dbReference type="ARBA" id="ARBA00022419"/>
    </source>
</evidence>
<evidence type="ECO:0000256" key="12">
    <source>
        <dbReference type="PROSITE-ProRule" id="PRU10112"/>
    </source>
</evidence>
<evidence type="ECO:0000256" key="1">
    <source>
        <dbReference type="ARBA" id="ARBA00001946"/>
    </source>
</evidence>
<evidence type="ECO:0000256" key="7">
    <source>
        <dbReference type="ARBA" id="ARBA00023239"/>
    </source>
</evidence>
<dbReference type="GO" id="GO:0000287">
    <property type="term" value="F:magnesium ion binding"/>
    <property type="evidence" value="ECO:0007669"/>
    <property type="project" value="UniProtKB-UniRule"/>
</dbReference>
<dbReference type="InterPro" id="IPR015813">
    <property type="entry name" value="Pyrv/PenolPyrv_kinase-like_dom"/>
</dbReference>
<dbReference type="PROSITE" id="PS00393">
    <property type="entry name" value="PEPCASE_2"/>
    <property type="match status" value="1"/>
</dbReference>
<reference evidence="13 14" key="1">
    <citation type="submission" date="2013-12" db="EMBL/GenBank/DDBJ databases">
        <authorList>
            <person name="Stott M."/>
        </authorList>
    </citation>
    <scope>NUCLEOTIDE SEQUENCE [LARGE SCALE GENOMIC DNA]</scope>
    <source>
        <strain evidence="13 14">K22</strain>
    </source>
</reference>
<name>A0A0B6WY61_9BACT</name>
<keyword evidence="14" id="KW-1185">Reference proteome</keyword>
<dbReference type="GO" id="GO:0015977">
    <property type="term" value="P:carbon fixation"/>
    <property type="evidence" value="ECO:0007669"/>
    <property type="project" value="UniProtKB-UniRule"/>
</dbReference>
<dbReference type="InterPro" id="IPR021135">
    <property type="entry name" value="PEP_COase"/>
</dbReference>
<dbReference type="EMBL" id="CBXV010000004">
    <property type="protein sequence ID" value="CDM65239.1"/>
    <property type="molecule type" value="Genomic_DNA"/>
</dbReference>
<dbReference type="Pfam" id="PF00311">
    <property type="entry name" value="PEPcase"/>
    <property type="match status" value="1"/>
</dbReference>
<evidence type="ECO:0000313" key="13">
    <source>
        <dbReference type="EMBL" id="CDM65239.1"/>
    </source>
</evidence>
<dbReference type="NCBIfam" id="NF000584">
    <property type="entry name" value="PRK00009.1"/>
    <property type="match status" value="1"/>
</dbReference>
<dbReference type="PRINTS" id="PR00150">
    <property type="entry name" value="PEPCARBXLASE"/>
</dbReference>
<organism evidence="13 14">
    <name type="scientific">Pyrinomonas methylaliphatogenes</name>
    <dbReference type="NCBI Taxonomy" id="454194"/>
    <lineage>
        <taxon>Bacteria</taxon>
        <taxon>Pseudomonadati</taxon>
        <taxon>Acidobacteriota</taxon>
        <taxon>Blastocatellia</taxon>
        <taxon>Blastocatellales</taxon>
        <taxon>Pyrinomonadaceae</taxon>
        <taxon>Pyrinomonas</taxon>
    </lineage>
</organism>
<dbReference type="OrthoDB" id="9768133at2"/>
<dbReference type="HAMAP" id="MF_00595">
    <property type="entry name" value="PEPcase_type1"/>
    <property type="match status" value="1"/>
</dbReference>
<comment type="subunit">
    <text evidence="10">Homotetramer.</text>
</comment>
<gene>
    <name evidence="10" type="primary">ppc</name>
    <name evidence="13" type="ORF">PYK22_01237</name>
</gene>
<evidence type="ECO:0000256" key="11">
    <source>
        <dbReference type="PROSITE-ProRule" id="PRU10111"/>
    </source>
</evidence>
<dbReference type="GO" id="GO:0008964">
    <property type="term" value="F:phosphoenolpyruvate carboxylase activity"/>
    <property type="evidence" value="ECO:0007669"/>
    <property type="project" value="UniProtKB-UniRule"/>
</dbReference>
<dbReference type="Proteomes" id="UP000031518">
    <property type="component" value="Unassembled WGS sequence"/>
</dbReference>
<sequence length="981" mass="112351">MSTATAASQQAGRRAKDAPLRADIRRLGDLLGETLRRLGGERLFETEEQVRLLCKRLRAQYSLADERRLKRLIRSLDLDEAIGVIRAFSVYFQLVNIAEQYHRIRRKRYYERHTPDHPQRGSLADTFRRLSATGDDCAERRRARMQEVIDRLEIMPVMTAHPTEAARRTLLMKHRRVADLLAAFDRKDLTRREREQLREQLATEIEMIWQTDEVRQTQPTVLDEVGNGLYYFDTTLFDALPTLLEELERQLAEYFPGVRLRDGAAPIRFGSWIGGDRDGNPYVTPEVTWETLRRQQRLVLRKYLAAVAELSKRLSESARFAPPTEELRASLAKDARELPEAAEDINRRNPEEPYRQKLSYIYVRLENTLRRNRDLATALRIESPQTLISTRPGLPIIAALTKSKSNAASVYRTGDELWEDLRVLRDSLRANRAVHAAREVDRLMRQVAAFDLHLATLDLRQHSDRHTAALDEITRSLGITPSYAQMSEEERVAWLTDELSTPRPLISPDAHFSDETTETLNVFRVARRALDEISPRAIRTYIVSMTRNVSDLLAVLVLAKQAGLWQWESDGAEAPRLLTRLGVVPLFETIDDLRRAPTVMCRLFENQIYQRQIAAHARLQEVMIGYSDSSKDGGILTSSWELYKAQERLCEVARAHEIELRLFHGRGGSIGRGGGPTHEAILAQPPGTVAARIKITEQGEVISSKYGLPEIALRNLETTTAATIAASLPHEDIDEQRLAKWKEVMEQISEEAFAAYRRFVRETEGFYDYFAQATPIEELQHLRIGSRPAKRKAGSRSLDDLRAIPWVFGWTQSRHLVPGWLAVGTALEKFLRQSPRANLRLLREMYREWPFFHSTLSNIEMALAKADMRIARQYAARTPDKKLGRRIFHMLADEYERTRRMLLAITGEKQLLDNLPVLQRSIAVRNPYVDPLSYFQVELLARKRACETGDEAKCGDIDRDKLLYAILLTINGIAAGMRNTG</sequence>
<comment type="function">
    <text evidence="2 10">Forms oxaloacetate, a four-carbon dicarboxylic acid source for the tricarboxylic acid cycle.</text>
</comment>
<feature type="active site" evidence="10 11">
    <location>
        <position position="161"/>
    </location>
</feature>
<keyword evidence="7 10" id="KW-0456">Lyase</keyword>
<dbReference type="Gene3D" id="1.20.1440.90">
    <property type="entry name" value="Phosphoenolpyruvate/pyruvate domain"/>
    <property type="match status" value="1"/>
</dbReference>
<evidence type="ECO:0000256" key="6">
    <source>
        <dbReference type="ARBA" id="ARBA00022842"/>
    </source>
</evidence>
<evidence type="ECO:0000256" key="8">
    <source>
        <dbReference type="ARBA" id="ARBA00023300"/>
    </source>
</evidence>
<keyword evidence="6 10" id="KW-0460">Magnesium</keyword>
<dbReference type="SUPFAM" id="SSF51621">
    <property type="entry name" value="Phosphoenolpyruvate/pyruvate domain"/>
    <property type="match status" value="1"/>
</dbReference>
<evidence type="ECO:0000256" key="2">
    <source>
        <dbReference type="ARBA" id="ARBA00003670"/>
    </source>
</evidence>